<dbReference type="Pfam" id="PF00018">
    <property type="entry name" value="SH3_1"/>
    <property type="match status" value="1"/>
</dbReference>
<dbReference type="Gene3D" id="2.30.30.40">
    <property type="entry name" value="SH3 Domains"/>
    <property type="match status" value="1"/>
</dbReference>
<protein>
    <submittedName>
        <fullName evidence="5">Tyrosine-protein kinase HCK</fullName>
    </submittedName>
</protein>
<feature type="domain" description="SH3" evidence="3">
    <location>
        <begin position="58"/>
        <end position="90"/>
    </location>
</feature>
<gene>
    <name evidence="5" type="primary">HCK</name>
</gene>
<name>A0A6P9AS09_PANGU</name>
<dbReference type="RefSeq" id="XP_034261283.1">
    <property type="nucleotide sequence ID" value="XM_034405392.2"/>
</dbReference>
<dbReference type="AlphaFoldDB" id="A0A6P9AS09"/>
<dbReference type="GO" id="GO:0016301">
    <property type="term" value="F:kinase activity"/>
    <property type="evidence" value="ECO:0007669"/>
    <property type="project" value="UniProtKB-KW"/>
</dbReference>
<reference evidence="5" key="1">
    <citation type="submission" date="2025-08" db="UniProtKB">
        <authorList>
            <consortium name="RefSeq"/>
        </authorList>
    </citation>
    <scope>IDENTIFICATION</scope>
    <source>
        <tissue evidence="5">Blood</tissue>
    </source>
</reference>
<evidence type="ECO:0000313" key="4">
    <source>
        <dbReference type="Proteomes" id="UP001652622"/>
    </source>
</evidence>
<keyword evidence="5" id="KW-0418">Kinase</keyword>
<keyword evidence="5" id="KW-0808">Transferase</keyword>
<dbReference type="InterPro" id="IPR001452">
    <property type="entry name" value="SH3_domain"/>
</dbReference>
<organism evidence="4 5">
    <name type="scientific">Pantherophis guttatus</name>
    <name type="common">Corn snake</name>
    <name type="synonym">Elaphe guttata</name>
    <dbReference type="NCBI Taxonomy" id="94885"/>
    <lineage>
        <taxon>Eukaryota</taxon>
        <taxon>Metazoa</taxon>
        <taxon>Chordata</taxon>
        <taxon>Craniata</taxon>
        <taxon>Vertebrata</taxon>
        <taxon>Euteleostomi</taxon>
        <taxon>Lepidosauria</taxon>
        <taxon>Squamata</taxon>
        <taxon>Bifurcata</taxon>
        <taxon>Unidentata</taxon>
        <taxon>Episquamata</taxon>
        <taxon>Toxicofera</taxon>
        <taxon>Serpentes</taxon>
        <taxon>Colubroidea</taxon>
        <taxon>Colubridae</taxon>
        <taxon>Colubrinae</taxon>
        <taxon>Pantherophis</taxon>
    </lineage>
</organism>
<keyword evidence="4" id="KW-1185">Reference proteome</keyword>
<evidence type="ECO:0000313" key="5">
    <source>
        <dbReference type="RefSeq" id="XP_034261283.1"/>
    </source>
</evidence>
<proteinExistence type="predicted"/>
<dbReference type="SUPFAM" id="SSF50044">
    <property type="entry name" value="SH3-domain"/>
    <property type="match status" value="1"/>
</dbReference>
<dbReference type="KEGG" id="pgut:117657243"/>
<sequence length="90" mass="10073">MGAALRMGCTESKFNVLPGKGKQQENSNSTLDVRYTTEPTIKPSLGIKGSKPQQTDETEDFIALALYDYEAIHREDLSFQKGDHLKILEK</sequence>
<dbReference type="InParanoid" id="A0A6P9AS09"/>
<keyword evidence="1 2" id="KW-0728">SH3 domain</keyword>
<evidence type="ECO:0000256" key="1">
    <source>
        <dbReference type="ARBA" id="ARBA00022443"/>
    </source>
</evidence>
<evidence type="ECO:0000259" key="3">
    <source>
        <dbReference type="PROSITE" id="PS50002"/>
    </source>
</evidence>
<dbReference type="CTD" id="3055"/>
<dbReference type="PROSITE" id="PS50002">
    <property type="entry name" value="SH3"/>
    <property type="match status" value="1"/>
</dbReference>
<evidence type="ECO:0000256" key="2">
    <source>
        <dbReference type="PROSITE-ProRule" id="PRU00192"/>
    </source>
</evidence>
<dbReference type="PRINTS" id="PR00452">
    <property type="entry name" value="SH3DOMAIN"/>
</dbReference>
<dbReference type="Proteomes" id="UP001652622">
    <property type="component" value="Unplaced"/>
</dbReference>
<dbReference type="InterPro" id="IPR036028">
    <property type="entry name" value="SH3-like_dom_sf"/>
</dbReference>
<dbReference type="GeneID" id="117657243"/>
<accession>A0A6P9AS09</accession>